<comment type="caution">
    <text evidence="2">The sequence shown here is derived from an EMBL/GenBank/DDBJ whole genome shotgun (WGS) entry which is preliminary data.</text>
</comment>
<evidence type="ECO:0000313" key="3">
    <source>
        <dbReference type="Proteomes" id="UP001141806"/>
    </source>
</evidence>
<keyword evidence="3" id="KW-1185">Reference proteome</keyword>
<feature type="region of interest" description="Disordered" evidence="1">
    <location>
        <begin position="54"/>
        <end position="79"/>
    </location>
</feature>
<name>A0A9Q0H5E7_9MAGN</name>
<protein>
    <submittedName>
        <fullName evidence="2">Uncharacterized protein</fullName>
    </submittedName>
</protein>
<dbReference type="AlphaFoldDB" id="A0A9Q0H5E7"/>
<feature type="region of interest" description="Disordered" evidence="1">
    <location>
        <begin position="92"/>
        <end position="134"/>
    </location>
</feature>
<gene>
    <name evidence="2" type="ORF">NE237_026057</name>
</gene>
<evidence type="ECO:0000313" key="2">
    <source>
        <dbReference type="EMBL" id="KAJ4958946.1"/>
    </source>
</evidence>
<evidence type="ECO:0000256" key="1">
    <source>
        <dbReference type="SAM" id="MobiDB-lite"/>
    </source>
</evidence>
<sequence length="134" mass="15724">MGTYRRILGRRSLSPWIESSENGAHMSFGFHPFKNQRQVEKPKAGPESFLEEQQICNQSEEEEEGRRTFDSNRKRRRTKIFRPLGRSQRYSVLRPEAARVPPESPRLQTSRIPSDAHKGPILPNNDFPTDFDWR</sequence>
<dbReference type="Proteomes" id="UP001141806">
    <property type="component" value="Unassembled WGS sequence"/>
</dbReference>
<proteinExistence type="predicted"/>
<accession>A0A9Q0H5E7</accession>
<organism evidence="2 3">
    <name type="scientific">Protea cynaroides</name>
    <dbReference type="NCBI Taxonomy" id="273540"/>
    <lineage>
        <taxon>Eukaryota</taxon>
        <taxon>Viridiplantae</taxon>
        <taxon>Streptophyta</taxon>
        <taxon>Embryophyta</taxon>
        <taxon>Tracheophyta</taxon>
        <taxon>Spermatophyta</taxon>
        <taxon>Magnoliopsida</taxon>
        <taxon>Proteales</taxon>
        <taxon>Proteaceae</taxon>
        <taxon>Protea</taxon>
    </lineage>
</organism>
<dbReference type="EMBL" id="JAMYWD010000010">
    <property type="protein sequence ID" value="KAJ4958946.1"/>
    <property type="molecule type" value="Genomic_DNA"/>
</dbReference>
<reference evidence="2" key="1">
    <citation type="journal article" date="2023" name="Plant J.">
        <title>The genome of the king protea, Protea cynaroides.</title>
        <authorList>
            <person name="Chang J."/>
            <person name="Duong T.A."/>
            <person name="Schoeman C."/>
            <person name="Ma X."/>
            <person name="Roodt D."/>
            <person name="Barker N."/>
            <person name="Li Z."/>
            <person name="Van de Peer Y."/>
            <person name="Mizrachi E."/>
        </authorList>
    </citation>
    <scope>NUCLEOTIDE SEQUENCE</scope>
    <source>
        <tissue evidence="2">Young leaves</tissue>
    </source>
</reference>